<accession>A0A2M8QXM3</accession>
<organism evidence="2 3">
    <name type="scientific">Bradyrhizobium forestalis</name>
    <dbReference type="NCBI Taxonomy" id="1419263"/>
    <lineage>
        <taxon>Bacteria</taxon>
        <taxon>Pseudomonadati</taxon>
        <taxon>Pseudomonadota</taxon>
        <taxon>Alphaproteobacteria</taxon>
        <taxon>Hyphomicrobiales</taxon>
        <taxon>Nitrobacteraceae</taxon>
        <taxon>Bradyrhizobium</taxon>
    </lineage>
</organism>
<dbReference type="InterPro" id="IPR029039">
    <property type="entry name" value="Flavoprotein-like_sf"/>
</dbReference>
<dbReference type="Proteomes" id="UP000231194">
    <property type="component" value="Unassembled WGS sequence"/>
</dbReference>
<keyword evidence="3" id="KW-1185">Reference proteome</keyword>
<sequence length="98" mass="10611">MAALQSRRRGTRRIGEQLVERLFPSASYELVVVDLADHAGNLFTSPCEEIAKLNAAVASSQLAVFASPTYKATFTGLLKAFLDRYPASGLRGVVAIRL</sequence>
<dbReference type="SUPFAM" id="SSF52218">
    <property type="entry name" value="Flavoproteins"/>
    <property type="match status" value="1"/>
</dbReference>
<proteinExistence type="predicted"/>
<name>A0A2M8QXM3_9BRAD</name>
<dbReference type="Gene3D" id="3.40.50.360">
    <property type="match status" value="1"/>
</dbReference>
<dbReference type="Pfam" id="PF03358">
    <property type="entry name" value="FMN_red"/>
    <property type="match status" value="1"/>
</dbReference>
<dbReference type="OrthoDB" id="1643408at2"/>
<evidence type="ECO:0000313" key="2">
    <source>
        <dbReference type="EMBL" id="PJG50319.1"/>
    </source>
</evidence>
<dbReference type="GO" id="GO:0016491">
    <property type="term" value="F:oxidoreductase activity"/>
    <property type="evidence" value="ECO:0007669"/>
    <property type="project" value="InterPro"/>
</dbReference>
<reference evidence="2 3" key="1">
    <citation type="submission" date="2017-11" db="EMBL/GenBank/DDBJ databases">
        <title>Bradyrhizobium forestalis sp. nov., an efficient nitrogen-fixing bacterium isolated from nodules of forest legume species in the Amazon.</title>
        <authorList>
            <person name="Costa E.M."/>
            <person name="Guimaraes A."/>
            <person name="Carvalho T.S."/>
            <person name="Rodrigues T.L."/>
            <person name="Ribeiro P.R.A."/>
            <person name="Lebbe L."/>
            <person name="Willems A."/>
            <person name="Moreira F.M.S."/>
        </authorList>
    </citation>
    <scope>NUCLEOTIDE SEQUENCE [LARGE SCALE GENOMIC DNA]</scope>
    <source>
        <strain evidence="2 3">INPA54B</strain>
    </source>
</reference>
<dbReference type="RefSeq" id="WP_100236642.1">
    <property type="nucleotide sequence ID" value="NZ_PGVG01000066.1"/>
</dbReference>
<evidence type="ECO:0000313" key="3">
    <source>
        <dbReference type="Proteomes" id="UP000231194"/>
    </source>
</evidence>
<comment type="caution">
    <text evidence="2">The sequence shown here is derived from an EMBL/GenBank/DDBJ whole genome shotgun (WGS) entry which is preliminary data.</text>
</comment>
<feature type="domain" description="NADPH-dependent FMN reductase-like" evidence="1">
    <location>
        <begin position="11"/>
        <end position="92"/>
    </location>
</feature>
<evidence type="ECO:0000259" key="1">
    <source>
        <dbReference type="Pfam" id="PF03358"/>
    </source>
</evidence>
<dbReference type="EMBL" id="PGVG01000066">
    <property type="protein sequence ID" value="PJG50319.1"/>
    <property type="molecule type" value="Genomic_DNA"/>
</dbReference>
<protein>
    <recommendedName>
        <fullName evidence="1">NADPH-dependent FMN reductase-like domain-containing protein</fullName>
    </recommendedName>
</protein>
<dbReference type="InterPro" id="IPR005025">
    <property type="entry name" value="FMN_Rdtase-like_dom"/>
</dbReference>
<gene>
    <name evidence="2" type="ORF">CVM73_37040</name>
</gene>
<dbReference type="AlphaFoldDB" id="A0A2M8QXM3"/>